<keyword evidence="3" id="KW-1185">Reference proteome</keyword>
<name>A0ABV8LF77_9NOCA</name>
<organism evidence="2 3">
    <name type="scientific">Nocardia rhizosphaerae</name>
    <dbReference type="NCBI Taxonomy" id="1691571"/>
    <lineage>
        <taxon>Bacteria</taxon>
        <taxon>Bacillati</taxon>
        <taxon>Actinomycetota</taxon>
        <taxon>Actinomycetes</taxon>
        <taxon>Mycobacteriales</taxon>
        <taxon>Nocardiaceae</taxon>
        <taxon>Nocardia</taxon>
    </lineage>
</organism>
<evidence type="ECO:0000313" key="3">
    <source>
        <dbReference type="Proteomes" id="UP001595767"/>
    </source>
</evidence>
<dbReference type="EMBL" id="JBHSBA010000018">
    <property type="protein sequence ID" value="MFC4128979.1"/>
    <property type="molecule type" value="Genomic_DNA"/>
</dbReference>
<accession>A0ABV8LF77</accession>
<dbReference type="RefSeq" id="WP_378554869.1">
    <property type="nucleotide sequence ID" value="NZ_JBHSBA010000018.1"/>
</dbReference>
<feature type="compositionally biased region" description="Acidic residues" evidence="1">
    <location>
        <begin position="16"/>
        <end position="26"/>
    </location>
</feature>
<feature type="region of interest" description="Disordered" evidence="1">
    <location>
        <begin position="1"/>
        <end position="29"/>
    </location>
</feature>
<evidence type="ECO:0000256" key="1">
    <source>
        <dbReference type="SAM" id="MobiDB-lite"/>
    </source>
</evidence>
<proteinExistence type="predicted"/>
<protein>
    <submittedName>
        <fullName evidence="2">Uncharacterized protein</fullName>
    </submittedName>
</protein>
<dbReference type="Proteomes" id="UP001595767">
    <property type="component" value="Unassembled WGS sequence"/>
</dbReference>
<sequence>MGSSPSADVYFGYDLPEPEYDYDTDTTNEPQWMQDNEDWEDELARRLGWTEVPFPEDYPDEDRGIWGLPREARELAEQTLRRRQQAFHETPEYQAWSDSLDRKRELIASIGVELDSYDCDGGDEQYAVRIKASVQHAYGWSSTPLNPLVEQPEWRDQIAQFVELLGLDVGDAEPGWHLNCSYG</sequence>
<gene>
    <name evidence="2" type="ORF">ACFOW8_29015</name>
</gene>
<evidence type="ECO:0000313" key="2">
    <source>
        <dbReference type="EMBL" id="MFC4128979.1"/>
    </source>
</evidence>
<comment type="caution">
    <text evidence="2">The sequence shown here is derived from an EMBL/GenBank/DDBJ whole genome shotgun (WGS) entry which is preliminary data.</text>
</comment>
<reference evidence="3" key="1">
    <citation type="journal article" date="2019" name="Int. J. Syst. Evol. Microbiol.">
        <title>The Global Catalogue of Microorganisms (GCM) 10K type strain sequencing project: providing services to taxonomists for standard genome sequencing and annotation.</title>
        <authorList>
            <consortium name="The Broad Institute Genomics Platform"/>
            <consortium name="The Broad Institute Genome Sequencing Center for Infectious Disease"/>
            <person name="Wu L."/>
            <person name="Ma J."/>
        </authorList>
    </citation>
    <scope>NUCLEOTIDE SEQUENCE [LARGE SCALE GENOMIC DNA]</scope>
    <source>
        <strain evidence="3">CGMCC 4.7204</strain>
    </source>
</reference>